<comment type="caution">
    <text evidence="2">The sequence shown here is derived from an EMBL/GenBank/DDBJ whole genome shotgun (WGS) entry which is preliminary data.</text>
</comment>
<dbReference type="SUPFAM" id="SSF54236">
    <property type="entry name" value="Ubiquitin-like"/>
    <property type="match status" value="1"/>
</dbReference>
<organism evidence="2 3">
    <name type="scientific">Saitozyma podzolica</name>
    <dbReference type="NCBI Taxonomy" id="1890683"/>
    <lineage>
        <taxon>Eukaryota</taxon>
        <taxon>Fungi</taxon>
        <taxon>Dikarya</taxon>
        <taxon>Basidiomycota</taxon>
        <taxon>Agaricomycotina</taxon>
        <taxon>Tremellomycetes</taxon>
        <taxon>Tremellales</taxon>
        <taxon>Trimorphomycetaceae</taxon>
        <taxon>Saitozyma</taxon>
    </lineage>
</organism>
<sequence>MTEDKFTIKIVGHEDAYTSHIKVKPSTPLRKVFAGWAELHKLNWRYYRFMYDGVRLHPDDDKGHEYTVGEVDLEEDAMVEVMLEALGGAAHP</sequence>
<evidence type="ECO:0000259" key="1">
    <source>
        <dbReference type="PROSITE" id="PS50053"/>
    </source>
</evidence>
<name>A0A427YIQ8_9TREE</name>
<dbReference type="PROSITE" id="PS50053">
    <property type="entry name" value="UBIQUITIN_2"/>
    <property type="match status" value="1"/>
</dbReference>
<protein>
    <recommendedName>
        <fullName evidence="1">Ubiquitin-like domain-containing protein</fullName>
    </recommendedName>
</protein>
<feature type="domain" description="Ubiquitin-like" evidence="1">
    <location>
        <begin position="4"/>
        <end position="88"/>
    </location>
</feature>
<gene>
    <name evidence="2" type="ORF">EHS25_010143</name>
</gene>
<keyword evidence="3" id="KW-1185">Reference proteome</keyword>
<reference evidence="2 3" key="1">
    <citation type="submission" date="2018-11" db="EMBL/GenBank/DDBJ databases">
        <title>Genome sequence of Saitozyma podzolica DSM 27192.</title>
        <authorList>
            <person name="Aliyu H."/>
            <person name="Gorte O."/>
            <person name="Ochsenreither K."/>
        </authorList>
    </citation>
    <scope>NUCLEOTIDE SEQUENCE [LARGE SCALE GENOMIC DNA]</scope>
    <source>
        <strain evidence="2 3">DSM 27192</strain>
    </source>
</reference>
<dbReference type="CDD" id="cd01763">
    <property type="entry name" value="Ubl_SUMO_like"/>
    <property type="match status" value="1"/>
</dbReference>
<dbReference type="Proteomes" id="UP000279259">
    <property type="component" value="Unassembled WGS sequence"/>
</dbReference>
<dbReference type="InterPro" id="IPR000626">
    <property type="entry name" value="Ubiquitin-like_dom"/>
</dbReference>
<dbReference type="Pfam" id="PF11976">
    <property type="entry name" value="Rad60-SLD"/>
    <property type="match status" value="1"/>
</dbReference>
<dbReference type="InterPro" id="IPR022617">
    <property type="entry name" value="Rad60/SUMO-like_dom"/>
</dbReference>
<evidence type="ECO:0000313" key="2">
    <source>
        <dbReference type="EMBL" id="RSH90967.1"/>
    </source>
</evidence>
<dbReference type="AlphaFoldDB" id="A0A427YIQ8"/>
<dbReference type="EMBL" id="RSCD01000009">
    <property type="protein sequence ID" value="RSH90967.1"/>
    <property type="molecule type" value="Genomic_DNA"/>
</dbReference>
<evidence type="ECO:0000313" key="3">
    <source>
        <dbReference type="Proteomes" id="UP000279259"/>
    </source>
</evidence>
<dbReference type="OrthoDB" id="442921at2759"/>
<accession>A0A427YIQ8</accession>
<dbReference type="Gene3D" id="3.10.20.90">
    <property type="entry name" value="Phosphatidylinositol 3-kinase Catalytic Subunit, Chain A, domain 1"/>
    <property type="match status" value="1"/>
</dbReference>
<proteinExistence type="predicted"/>
<dbReference type="InterPro" id="IPR029071">
    <property type="entry name" value="Ubiquitin-like_domsf"/>
</dbReference>